<feature type="compositionally biased region" description="Acidic residues" evidence="1">
    <location>
        <begin position="1217"/>
        <end position="1230"/>
    </location>
</feature>
<keyword evidence="2" id="KW-0472">Membrane</keyword>
<proteinExistence type="predicted"/>
<protein>
    <recommendedName>
        <fullName evidence="3">CARDB domain-containing protein</fullName>
    </recommendedName>
</protein>
<dbReference type="EMBL" id="UINC01019418">
    <property type="protein sequence ID" value="SVA82199.1"/>
    <property type="molecule type" value="Genomic_DNA"/>
</dbReference>
<sequence length="1258" mass="135987">NHDAQDVDIEVRLDTFDGNLLHEESIDIEANSIQNLANFTWVASGQGIHSIWVMCLIDADDNEEVRYDNNNASRSLLVRPQYGLELNITDSLETVDVNQTATFDINIMNMGLQTDNYTISVTVMNPEWDISYPSEVSNVASNTTVQFSVSFVPGSNVTAAVHDFTITVASEGNNSRTDSVVVDISVNQYYGLNLEMPLTNQRVFPDTTLSYPVRITNQGNGVDTFDLFTGNDWGAEIRIDNSPSGEVLLGAGRMVEAELRVTTPSDSLVGDYKELPFMAISQGDSNISESVLSNTSIGIMMAEEAIVGVLPGGKASFTLEFLNPTDQTDVFSVSISSGDPEWDTTISPTNISLGSGSKGKAWVNFTVPNTAEPETSYPMVFAFGNDQTLDAINVILEIVPLSGPRLWSVDNSFSAYANPGETVYFDVRVVNYEDQNLDVELSYQEDLMEGWNVLFNNQSTWSKSIPAGGSTSVSVGATSPSDAEAIDTFWLRVIGTSSGFDPTYFDANITVNQEFGISISSKSTVTLLGNVSELVKVAITNTGNGPDTFEVAYSGLWVQNEMDTFAFEGFETKEITILVNSGMVAPGSESTVLVQVNSTKSRIAGNEVSDTTTLSFIVTGMITYSEWGSGPVGLNQGETRSFDVAILSLFDSGVPTSRVITEVGGSAETWVSFDDTEEYEGEDTLVVPVGEPDLFSVTVNVPEVTAAGNYLFSLTVTDYNDNSHVSTLWFTVNVIQDFNITVEIISMPPAVNPGYSAEWLLDLTNNGNGIDSITMNSTDAPENWPSTFSDSVVELLSDRNKIIVFTLDIPEGTSSGEYFLSVDAQSLGTSVSVPLNITVNSVHRVSASVTSEIELTGQPGETIYFQFDVTNIGNTNDTVSVTATGTMMSQATPTDFGWSTKSLSISETESNYLKATVPMSNDGPWTAIVTVASEGDSSQISTLQFKLFGVTLPDAGIRDLVLTPSDPKPGDNVMARFTITAANAPIESIYYTIYLDGTIIGGDRAYSIEAGGSKLISYSFEATEGSHTFMVRLDVDGELEETDTTNNEIQQSITVEKSGVSNLPIYLAVVAIVLVGGAVLYRYSTRDNRPSVETKMEPVVTESSVTFPLVLNCIQCGSRVRVARPGAFRCPSCKTVAGVNSNGEIGSVKEKSDKSSEPPERPPSSTERRLRMEEVLSEDVPEVPEEPEDEGSEASELSASEKLKLFRQEEAAQAPEIVEEEPESEPEPEPEPPKKEKKTRKRRGPPKGGSFGPTVGGF</sequence>
<feature type="transmembrane region" description="Helical" evidence="2">
    <location>
        <begin position="1063"/>
        <end position="1081"/>
    </location>
</feature>
<dbReference type="Gene3D" id="2.60.40.10">
    <property type="entry name" value="Immunoglobulins"/>
    <property type="match status" value="1"/>
</dbReference>
<reference evidence="4" key="1">
    <citation type="submission" date="2018-05" db="EMBL/GenBank/DDBJ databases">
        <authorList>
            <person name="Lanie J.A."/>
            <person name="Ng W.-L."/>
            <person name="Kazmierczak K.M."/>
            <person name="Andrzejewski T.M."/>
            <person name="Davidsen T.M."/>
            <person name="Wayne K.J."/>
            <person name="Tettelin H."/>
            <person name="Glass J.I."/>
            <person name="Rusch D."/>
            <person name="Podicherti R."/>
            <person name="Tsui H.-C.T."/>
            <person name="Winkler M.E."/>
        </authorList>
    </citation>
    <scope>NUCLEOTIDE SEQUENCE</scope>
</reference>
<dbReference type="PANTHER" id="PTHR39198">
    <property type="entry name" value="HYPOTHETICAL MEMBRANE PROTEIN, CONSERVED"/>
    <property type="match status" value="1"/>
</dbReference>
<dbReference type="PANTHER" id="PTHR39198:SF1">
    <property type="entry name" value="ALPHA-GALACTOSIDASE NEW3 DOMAIN-CONTAINING PROTEIN"/>
    <property type="match status" value="1"/>
</dbReference>
<gene>
    <name evidence="4" type="ORF">METZ01_LOCUS135053</name>
</gene>
<feature type="compositionally biased region" description="Basic and acidic residues" evidence="1">
    <location>
        <begin position="1147"/>
        <end position="1174"/>
    </location>
</feature>
<evidence type="ECO:0000313" key="4">
    <source>
        <dbReference type="EMBL" id="SVA82199.1"/>
    </source>
</evidence>
<feature type="compositionally biased region" description="Basic and acidic residues" evidence="1">
    <location>
        <begin position="1199"/>
        <end position="1210"/>
    </location>
</feature>
<dbReference type="AlphaFoldDB" id="A0A381YZ24"/>
<evidence type="ECO:0000256" key="2">
    <source>
        <dbReference type="SAM" id="Phobius"/>
    </source>
</evidence>
<feature type="non-terminal residue" evidence="4">
    <location>
        <position position="1"/>
    </location>
</feature>
<dbReference type="InterPro" id="IPR013783">
    <property type="entry name" value="Ig-like_fold"/>
</dbReference>
<keyword evidence="2" id="KW-0812">Transmembrane</keyword>
<keyword evidence="2" id="KW-1133">Transmembrane helix</keyword>
<evidence type="ECO:0000256" key="1">
    <source>
        <dbReference type="SAM" id="MobiDB-lite"/>
    </source>
</evidence>
<organism evidence="4">
    <name type="scientific">marine metagenome</name>
    <dbReference type="NCBI Taxonomy" id="408172"/>
    <lineage>
        <taxon>unclassified sequences</taxon>
        <taxon>metagenomes</taxon>
        <taxon>ecological metagenomes</taxon>
    </lineage>
</organism>
<feature type="compositionally biased region" description="Acidic residues" evidence="1">
    <location>
        <begin position="1175"/>
        <end position="1193"/>
    </location>
</feature>
<feature type="compositionally biased region" description="Gly residues" evidence="1">
    <location>
        <begin position="1246"/>
        <end position="1258"/>
    </location>
</feature>
<name>A0A381YZ24_9ZZZZ</name>
<dbReference type="Pfam" id="PF07705">
    <property type="entry name" value="CARDB"/>
    <property type="match status" value="1"/>
</dbReference>
<feature type="region of interest" description="Disordered" evidence="1">
    <location>
        <begin position="1139"/>
        <end position="1258"/>
    </location>
</feature>
<feature type="domain" description="CARDB" evidence="3">
    <location>
        <begin position="962"/>
        <end position="1049"/>
    </location>
</feature>
<accession>A0A381YZ24</accession>
<dbReference type="InterPro" id="IPR011635">
    <property type="entry name" value="CARDB"/>
</dbReference>
<evidence type="ECO:0000259" key="3">
    <source>
        <dbReference type="Pfam" id="PF07705"/>
    </source>
</evidence>
<feature type="compositionally biased region" description="Basic residues" evidence="1">
    <location>
        <begin position="1235"/>
        <end position="1245"/>
    </location>
</feature>